<evidence type="ECO:0000256" key="1">
    <source>
        <dbReference type="ARBA" id="ARBA00022722"/>
    </source>
</evidence>
<accession>A0AAN9YJ48</accession>
<evidence type="ECO:0000313" key="4">
    <source>
        <dbReference type="EMBL" id="KAK7744767.1"/>
    </source>
</evidence>
<evidence type="ECO:0000256" key="2">
    <source>
        <dbReference type="ARBA" id="ARBA00022801"/>
    </source>
</evidence>
<sequence>MVNAGYFLTVFAAAAAAMPAVTPNESFSALEARAGQVYTCRVGANNDGALLGEVSQDRAIGYLRAAGTKTGTASGYPKKFGNAGSVLKFASGCTSTNVWELPVLANNKPFDINKKINKGKALANDPGPMRVYYTDKLKFCGIGTKSNKDNSGNPHNCALRR</sequence>
<dbReference type="EMBL" id="JAKJXP020000116">
    <property type="protein sequence ID" value="KAK7744767.1"/>
    <property type="molecule type" value="Genomic_DNA"/>
</dbReference>
<dbReference type="GO" id="GO:0003723">
    <property type="term" value="F:RNA binding"/>
    <property type="evidence" value="ECO:0007669"/>
    <property type="project" value="InterPro"/>
</dbReference>
<keyword evidence="2" id="KW-0378">Hydrolase</keyword>
<proteinExistence type="predicted"/>
<keyword evidence="5" id="KW-1185">Reference proteome</keyword>
<name>A0AAN9YJ48_9PEZI</name>
<keyword evidence="3" id="KW-0732">Signal</keyword>
<dbReference type="GO" id="GO:0004540">
    <property type="term" value="F:RNA nuclease activity"/>
    <property type="evidence" value="ECO:0007669"/>
    <property type="project" value="InterPro"/>
</dbReference>
<dbReference type="SUPFAM" id="SSF53933">
    <property type="entry name" value="Microbial ribonucleases"/>
    <property type="match status" value="1"/>
</dbReference>
<dbReference type="Proteomes" id="UP001320420">
    <property type="component" value="Unassembled WGS sequence"/>
</dbReference>
<gene>
    <name evidence="4" type="ORF">SLS62_010070</name>
</gene>
<dbReference type="AlphaFoldDB" id="A0AAN9YJ48"/>
<dbReference type="Gene3D" id="3.10.450.30">
    <property type="entry name" value="Microbial ribonucleases"/>
    <property type="match status" value="1"/>
</dbReference>
<keyword evidence="1" id="KW-0540">Nuclease</keyword>
<protein>
    <submittedName>
        <fullName evidence="4">Uncharacterized protein</fullName>
    </submittedName>
</protein>
<reference evidence="4 5" key="1">
    <citation type="submission" date="2024-02" db="EMBL/GenBank/DDBJ databases">
        <title>De novo assembly and annotation of 12 fungi associated with fruit tree decline syndrome in Ontario, Canada.</title>
        <authorList>
            <person name="Sulman M."/>
            <person name="Ellouze W."/>
            <person name="Ilyukhin E."/>
        </authorList>
    </citation>
    <scope>NUCLEOTIDE SEQUENCE [LARGE SCALE GENOMIC DNA]</scope>
    <source>
        <strain evidence="4 5">M11/M66-122</strain>
    </source>
</reference>
<comment type="caution">
    <text evidence="4">The sequence shown here is derived from an EMBL/GenBank/DDBJ whole genome shotgun (WGS) entry which is preliminary data.</text>
</comment>
<feature type="signal peptide" evidence="3">
    <location>
        <begin position="1"/>
        <end position="23"/>
    </location>
</feature>
<dbReference type="GO" id="GO:0016787">
    <property type="term" value="F:hydrolase activity"/>
    <property type="evidence" value="ECO:0007669"/>
    <property type="project" value="UniProtKB-KW"/>
</dbReference>
<feature type="chain" id="PRO_5042925162" evidence="3">
    <location>
        <begin position="24"/>
        <end position="161"/>
    </location>
</feature>
<evidence type="ECO:0000256" key="3">
    <source>
        <dbReference type="SAM" id="SignalP"/>
    </source>
</evidence>
<evidence type="ECO:0000313" key="5">
    <source>
        <dbReference type="Proteomes" id="UP001320420"/>
    </source>
</evidence>
<organism evidence="4 5">
    <name type="scientific">Diatrype stigma</name>
    <dbReference type="NCBI Taxonomy" id="117547"/>
    <lineage>
        <taxon>Eukaryota</taxon>
        <taxon>Fungi</taxon>
        <taxon>Dikarya</taxon>
        <taxon>Ascomycota</taxon>
        <taxon>Pezizomycotina</taxon>
        <taxon>Sordariomycetes</taxon>
        <taxon>Xylariomycetidae</taxon>
        <taxon>Xylariales</taxon>
        <taxon>Diatrypaceae</taxon>
        <taxon>Diatrype</taxon>
    </lineage>
</organism>
<dbReference type="InterPro" id="IPR016191">
    <property type="entry name" value="Ribonuclease/ribotoxin"/>
</dbReference>